<feature type="transmembrane region" description="Helical" evidence="7">
    <location>
        <begin position="134"/>
        <end position="157"/>
    </location>
</feature>
<protein>
    <submittedName>
        <fullName evidence="9">ABC transporter permease subunit</fullName>
    </submittedName>
</protein>
<evidence type="ECO:0000256" key="3">
    <source>
        <dbReference type="ARBA" id="ARBA00022475"/>
    </source>
</evidence>
<feature type="transmembrane region" description="Helical" evidence="7">
    <location>
        <begin position="282"/>
        <end position="307"/>
    </location>
</feature>
<evidence type="ECO:0000256" key="7">
    <source>
        <dbReference type="RuleBase" id="RU363032"/>
    </source>
</evidence>
<evidence type="ECO:0000313" key="10">
    <source>
        <dbReference type="Proteomes" id="UP000463857"/>
    </source>
</evidence>
<dbReference type="CDD" id="cd06261">
    <property type="entry name" value="TM_PBP2"/>
    <property type="match status" value="1"/>
</dbReference>
<dbReference type="InParanoid" id="A0A7L4YNU7"/>
<dbReference type="SUPFAM" id="SSF161098">
    <property type="entry name" value="MetI-like"/>
    <property type="match status" value="1"/>
</dbReference>
<proteinExistence type="inferred from homology"/>
<comment type="similarity">
    <text evidence="7">Belongs to the binding-protein-dependent transport system permease family.</text>
</comment>
<dbReference type="GO" id="GO:0071916">
    <property type="term" value="F:dipeptide transmembrane transporter activity"/>
    <property type="evidence" value="ECO:0007669"/>
    <property type="project" value="TreeGrafter"/>
</dbReference>
<evidence type="ECO:0000256" key="4">
    <source>
        <dbReference type="ARBA" id="ARBA00022692"/>
    </source>
</evidence>
<dbReference type="PANTHER" id="PTHR43163:SF6">
    <property type="entry name" value="DIPEPTIDE TRANSPORT SYSTEM PERMEASE PROTEIN DPPB-RELATED"/>
    <property type="match status" value="1"/>
</dbReference>
<dbReference type="Proteomes" id="UP000463857">
    <property type="component" value="Chromosome"/>
</dbReference>
<dbReference type="AlphaFoldDB" id="A0A7L4YNU7"/>
<dbReference type="Pfam" id="PF19300">
    <property type="entry name" value="BPD_transp_1_N"/>
    <property type="match status" value="1"/>
</dbReference>
<evidence type="ECO:0000313" key="9">
    <source>
        <dbReference type="EMBL" id="QHC00544.1"/>
    </source>
</evidence>
<accession>A0A7L4YNU7</accession>
<dbReference type="InterPro" id="IPR035906">
    <property type="entry name" value="MetI-like_sf"/>
</dbReference>
<dbReference type="GO" id="GO:0005886">
    <property type="term" value="C:plasma membrane"/>
    <property type="evidence" value="ECO:0007669"/>
    <property type="project" value="UniProtKB-SubCell"/>
</dbReference>
<dbReference type="InterPro" id="IPR045621">
    <property type="entry name" value="BPD_transp_1_N"/>
</dbReference>
<keyword evidence="3" id="KW-1003">Cell membrane</keyword>
<reference evidence="9 10" key="1">
    <citation type="journal article" date="2018" name="Int. J. Syst. Evol. Microbiol.">
        <title>Epidermidibacterium keratini gen. nov., sp. nov., a member of the family Sporichthyaceae, isolated from keratin epidermis.</title>
        <authorList>
            <person name="Lee D.G."/>
            <person name="Trujillo M.E."/>
            <person name="Kang S."/>
            <person name="Nam J.J."/>
            <person name="Kim Y.J."/>
        </authorList>
    </citation>
    <scope>NUCLEOTIDE SEQUENCE [LARGE SCALE GENOMIC DNA]</scope>
    <source>
        <strain evidence="9 10">EPI-7</strain>
    </source>
</reference>
<dbReference type="InterPro" id="IPR000515">
    <property type="entry name" value="MetI-like"/>
</dbReference>
<feature type="domain" description="ABC transmembrane type-1" evidence="8">
    <location>
        <begin position="95"/>
        <end position="304"/>
    </location>
</feature>
<gene>
    <name evidence="9" type="ORF">EK0264_09765</name>
</gene>
<feature type="transmembrane region" description="Helical" evidence="7">
    <location>
        <begin position="239"/>
        <end position="262"/>
    </location>
</feature>
<dbReference type="PROSITE" id="PS50928">
    <property type="entry name" value="ABC_TM1"/>
    <property type="match status" value="1"/>
</dbReference>
<name>A0A7L4YNU7_9ACTN</name>
<keyword evidence="10" id="KW-1185">Reference proteome</keyword>
<dbReference type="KEGG" id="eke:EK0264_09765"/>
<feature type="transmembrane region" description="Helical" evidence="7">
    <location>
        <begin position="9"/>
        <end position="30"/>
    </location>
</feature>
<keyword evidence="4 7" id="KW-0812">Transmembrane</keyword>
<evidence type="ECO:0000259" key="8">
    <source>
        <dbReference type="PROSITE" id="PS50928"/>
    </source>
</evidence>
<evidence type="ECO:0000256" key="1">
    <source>
        <dbReference type="ARBA" id="ARBA00004651"/>
    </source>
</evidence>
<keyword evidence="2 7" id="KW-0813">Transport</keyword>
<evidence type="ECO:0000256" key="6">
    <source>
        <dbReference type="ARBA" id="ARBA00023136"/>
    </source>
</evidence>
<keyword evidence="5 7" id="KW-1133">Transmembrane helix</keyword>
<sequence length="315" mass="34421">MLLKILSRIGIFVVTLFAASLLIFAFMNFLPGNPAQVALGINADPESVAALEEKFGLNRPWPERYFEWIGGLLQGDFGRSWVGDFDLTPEIVEKFNRTLVLVLCGMVIAIVIAIPLGIVMAVRHGKPSGLVLSVLSQIGVAIPAFVLALILINFLALRSGWFLVGGYTAPQDDFVQFLRQITLPALSLGLVQGAVLSRYVRSAILDVLRTDYLRTARAKGLTPYRAIVKHGLRNASIPVVTVLGLQLATLLVGAVVIERVFVIPGLGDMLLNEVANRDLIGVQSIVMLLVTLTLFITLLVELLYVVLDPRLRTNR</sequence>
<evidence type="ECO:0000256" key="2">
    <source>
        <dbReference type="ARBA" id="ARBA00022448"/>
    </source>
</evidence>
<feature type="transmembrane region" description="Helical" evidence="7">
    <location>
        <begin position="99"/>
        <end position="122"/>
    </location>
</feature>
<dbReference type="Pfam" id="PF00528">
    <property type="entry name" value="BPD_transp_1"/>
    <property type="match status" value="1"/>
</dbReference>
<dbReference type="Gene3D" id="1.10.3720.10">
    <property type="entry name" value="MetI-like"/>
    <property type="match status" value="1"/>
</dbReference>
<comment type="subcellular location">
    <subcellularLocation>
        <location evidence="1 7">Cell membrane</location>
        <topology evidence="1 7">Multi-pass membrane protein</topology>
    </subcellularLocation>
</comment>
<dbReference type="PANTHER" id="PTHR43163">
    <property type="entry name" value="DIPEPTIDE TRANSPORT SYSTEM PERMEASE PROTEIN DPPB-RELATED"/>
    <property type="match status" value="1"/>
</dbReference>
<evidence type="ECO:0000256" key="5">
    <source>
        <dbReference type="ARBA" id="ARBA00022989"/>
    </source>
</evidence>
<organism evidence="9 10">
    <name type="scientific">Epidermidibacterium keratini</name>
    <dbReference type="NCBI Taxonomy" id="1891644"/>
    <lineage>
        <taxon>Bacteria</taxon>
        <taxon>Bacillati</taxon>
        <taxon>Actinomycetota</taxon>
        <taxon>Actinomycetes</taxon>
        <taxon>Sporichthyales</taxon>
        <taxon>Sporichthyaceae</taxon>
        <taxon>Epidermidibacterium</taxon>
    </lineage>
</organism>
<dbReference type="EMBL" id="CP047156">
    <property type="protein sequence ID" value="QHC00544.1"/>
    <property type="molecule type" value="Genomic_DNA"/>
</dbReference>
<dbReference type="OrthoDB" id="147688at2"/>
<keyword evidence="6 7" id="KW-0472">Membrane</keyword>
<dbReference type="RefSeq" id="WP_159545132.1">
    <property type="nucleotide sequence ID" value="NZ_CP047156.1"/>
</dbReference>